<sequence>MSSINDAFEALYNEERKVNHKFTMSQLCQLLIVYLDAFKPISFKDISVYLDCKCTNRSGLNTKKSKSKSNTSMLLNYDDADSGITNESHPRETQPCAVKYVLALDKANSSAYMWRTNDLTHNHTLEACRTKCRLDEVKIGPHGLPNSIINSSSLHVSAAGLGGANAGALTLGRGLGSSADPLFDFGGGSGTKSSAQIQLDHALFGTSTSSAAGGSASNVLIVGDSGVGGGSTKVTKLEISSSDPDVKPRGRGRPRKPSNVIPMLNEEERELVIPVFRQILLNPGEFPSASVKDVLKIIKLGKRVAERKEKENKE</sequence>
<protein>
    <submittedName>
        <fullName evidence="1">Unnamed protein product</fullName>
    </submittedName>
</protein>
<reference evidence="1" key="1">
    <citation type="submission" date="2023-04" db="EMBL/GenBank/DDBJ databases">
        <title>Ambrosiozyma monospora NBRC 10751.</title>
        <authorList>
            <person name="Ichikawa N."/>
            <person name="Sato H."/>
            <person name="Tonouchi N."/>
        </authorList>
    </citation>
    <scope>NUCLEOTIDE SEQUENCE</scope>
    <source>
        <strain evidence="1">NBRC 10751</strain>
    </source>
</reference>
<dbReference type="EMBL" id="BSXS01008601">
    <property type="protein sequence ID" value="GME93064.1"/>
    <property type="molecule type" value="Genomic_DNA"/>
</dbReference>
<dbReference type="Proteomes" id="UP001165064">
    <property type="component" value="Unassembled WGS sequence"/>
</dbReference>
<accession>A0ACB5TR94</accession>
<organism evidence="1 2">
    <name type="scientific">Ambrosiozyma monospora</name>
    <name type="common">Yeast</name>
    <name type="synonym">Endomycopsis monosporus</name>
    <dbReference type="NCBI Taxonomy" id="43982"/>
    <lineage>
        <taxon>Eukaryota</taxon>
        <taxon>Fungi</taxon>
        <taxon>Dikarya</taxon>
        <taxon>Ascomycota</taxon>
        <taxon>Saccharomycotina</taxon>
        <taxon>Pichiomycetes</taxon>
        <taxon>Pichiales</taxon>
        <taxon>Pichiaceae</taxon>
        <taxon>Ambrosiozyma</taxon>
    </lineage>
</organism>
<gene>
    <name evidence="1" type="ORF">Amon02_000923100</name>
</gene>
<comment type="caution">
    <text evidence="1">The sequence shown here is derived from an EMBL/GenBank/DDBJ whole genome shotgun (WGS) entry which is preliminary data.</text>
</comment>
<evidence type="ECO:0000313" key="1">
    <source>
        <dbReference type="EMBL" id="GME93064.1"/>
    </source>
</evidence>
<evidence type="ECO:0000313" key="2">
    <source>
        <dbReference type="Proteomes" id="UP001165064"/>
    </source>
</evidence>
<proteinExistence type="predicted"/>
<name>A0ACB5TR94_AMBMO</name>
<keyword evidence="2" id="KW-1185">Reference proteome</keyword>